<dbReference type="Gene3D" id="3.40.1350.10">
    <property type="match status" value="1"/>
</dbReference>
<sequence length="186" mass="21587">MEFQHPVLQEMLQLGCPDRMKVMLAFQAYMKLCEVDKLWNVEFLYNRELDIIYISSSDTKEQVLHIPVSAHQHLTPALLHTMNFALLTAHPHASMNILLKTPDSSLLPYKITEGLTLPPNPELTKEKRAIQEKVQYVHSELNKRKLEFYEEAKRKKLEKEEDVTDSEICVSNKHDEIVKDELSVSS</sequence>
<proteinExistence type="predicted"/>
<reference evidence="1" key="1">
    <citation type="submission" date="2015-11" db="EMBL/GenBank/DDBJ databases">
        <title>De novo transcriptome assembly of four potential Pierce s Disease insect vectors from Arizona vineyards.</title>
        <authorList>
            <person name="Tassone E.E."/>
        </authorList>
    </citation>
    <scope>NUCLEOTIDE SEQUENCE</scope>
</reference>
<name>A0A1B6GRP3_9HEMI</name>
<organism evidence="1">
    <name type="scientific">Cuerna arida</name>
    <dbReference type="NCBI Taxonomy" id="1464854"/>
    <lineage>
        <taxon>Eukaryota</taxon>
        <taxon>Metazoa</taxon>
        <taxon>Ecdysozoa</taxon>
        <taxon>Arthropoda</taxon>
        <taxon>Hexapoda</taxon>
        <taxon>Insecta</taxon>
        <taxon>Pterygota</taxon>
        <taxon>Neoptera</taxon>
        <taxon>Paraneoptera</taxon>
        <taxon>Hemiptera</taxon>
        <taxon>Auchenorrhyncha</taxon>
        <taxon>Membracoidea</taxon>
        <taxon>Cicadellidae</taxon>
        <taxon>Cicadellinae</taxon>
        <taxon>Proconiini</taxon>
        <taxon>Cuerna</taxon>
    </lineage>
</organism>
<protein>
    <submittedName>
        <fullName evidence="1">Uncharacterized protein</fullName>
    </submittedName>
</protein>
<dbReference type="AlphaFoldDB" id="A0A1B6GRP3"/>
<dbReference type="EMBL" id="GECZ01004689">
    <property type="protein sequence ID" value="JAS65080.1"/>
    <property type="molecule type" value="Transcribed_RNA"/>
</dbReference>
<accession>A0A1B6GRP3</accession>
<dbReference type="GO" id="GO:0006388">
    <property type="term" value="P:tRNA splicing, via endonucleolytic cleavage and ligation"/>
    <property type="evidence" value="ECO:0007669"/>
    <property type="project" value="InterPro"/>
</dbReference>
<dbReference type="GO" id="GO:0003676">
    <property type="term" value="F:nucleic acid binding"/>
    <property type="evidence" value="ECO:0007669"/>
    <property type="project" value="InterPro"/>
</dbReference>
<gene>
    <name evidence="1" type="ORF">g.3653</name>
</gene>
<dbReference type="PANTHER" id="PTHR28582">
    <property type="entry name" value="TRNA-SPLICING ENDONUCLEASE SUBUNIT SEN15"/>
    <property type="match status" value="1"/>
</dbReference>
<dbReference type="PANTHER" id="PTHR28582:SF1">
    <property type="entry name" value="TRNA-SPLICING ENDONUCLEASE SUBUNIT SEN15"/>
    <property type="match status" value="1"/>
</dbReference>
<dbReference type="InterPro" id="IPR036167">
    <property type="entry name" value="tRNA_intron_Endo_cat-like_sf"/>
</dbReference>
<evidence type="ECO:0000313" key="1">
    <source>
        <dbReference type="EMBL" id="JAS65080.1"/>
    </source>
</evidence>
<dbReference type="SUPFAM" id="SSF53032">
    <property type="entry name" value="tRNA-intron endonuclease catalytic domain-like"/>
    <property type="match status" value="1"/>
</dbReference>
<dbReference type="GO" id="GO:0005634">
    <property type="term" value="C:nucleus"/>
    <property type="evidence" value="ECO:0007669"/>
    <property type="project" value="UniProtKB-ARBA"/>
</dbReference>
<dbReference type="InterPro" id="IPR011856">
    <property type="entry name" value="tRNA_endonuc-like_dom_sf"/>
</dbReference>